<proteinExistence type="predicted"/>
<gene>
    <name evidence="3" type="ORF">KK062_30690</name>
</gene>
<feature type="region of interest" description="Disordered" evidence="1">
    <location>
        <begin position="46"/>
        <end position="76"/>
    </location>
</feature>
<dbReference type="InterPro" id="IPR036269">
    <property type="entry name" value="Rho_N_sf"/>
</dbReference>
<dbReference type="Pfam" id="PF07498">
    <property type="entry name" value="Rho_N"/>
    <property type="match status" value="1"/>
</dbReference>
<accession>A0AAP2E3Y4</accession>
<reference evidence="3 4" key="1">
    <citation type="submission" date="2021-05" db="EMBL/GenBank/DDBJ databases">
        <title>A Polyphasic approach of four new species of the genus Ohtaekwangia: Ohtaekwangia histidinii sp. nov., Ohtaekwangia cretensis sp. nov., Ohtaekwangia indiensis sp. nov., Ohtaekwangia reichenbachii sp. nov. from diverse environment.</title>
        <authorList>
            <person name="Octaviana S."/>
        </authorList>
    </citation>
    <scope>NUCLEOTIDE SEQUENCE [LARGE SCALE GENOMIC DNA]</scope>
    <source>
        <strain evidence="3 4">PWU5</strain>
    </source>
</reference>
<evidence type="ECO:0000256" key="1">
    <source>
        <dbReference type="SAM" id="MobiDB-lite"/>
    </source>
</evidence>
<feature type="compositionally biased region" description="Basic and acidic residues" evidence="1">
    <location>
        <begin position="62"/>
        <end position="76"/>
    </location>
</feature>
<dbReference type="AlphaFoldDB" id="A0AAP2E3Y4"/>
<feature type="non-terminal residue" evidence="3">
    <location>
        <position position="76"/>
    </location>
</feature>
<feature type="non-terminal residue" evidence="3">
    <location>
        <position position="1"/>
    </location>
</feature>
<organism evidence="3 4">
    <name type="scientific">Dawidia cretensis</name>
    <dbReference type="NCBI Taxonomy" id="2782350"/>
    <lineage>
        <taxon>Bacteria</taxon>
        <taxon>Pseudomonadati</taxon>
        <taxon>Bacteroidota</taxon>
        <taxon>Cytophagia</taxon>
        <taxon>Cytophagales</taxon>
        <taxon>Chryseotaleaceae</taxon>
        <taxon>Dawidia</taxon>
    </lineage>
</organism>
<sequence>YTIDDLNVRLLSELKEIAEGMGIKNAKKLAKQDLVYKILDQQAVSAEDVAPAPKKASAQEAEPERKMRPRRRENVA</sequence>
<dbReference type="Proteomes" id="UP001319080">
    <property type="component" value="Unassembled WGS sequence"/>
</dbReference>
<name>A0AAP2E3Y4_9BACT</name>
<dbReference type="InterPro" id="IPR011112">
    <property type="entry name" value="Rho-like_N"/>
</dbReference>
<evidence type="ECO:0000259" key="2">
    <source>
        <dbReference type="SMART" id="SM00959"/>
    </source>
</evidence>
<dbReference type="GO" id="GO:0006353">
    <property type="term" value="P:DNA-templated transcription termination"/>
    <property type="evidence" value="ECO:0007669"/>
    <property type="project" value="InterPro"/>
</dbReference>
<feature type="domain" description="Rho termination factor-like N-terminal" evidence="2">
    <location>
        <begin position="5"/>
        <end position="47"/>
    </location>
</feature>
<dbReference type="RefSeq" id="WP_254088161.1">
    <property type="nucleotide sequence ID" value="NZ_JAHESE010000271.1"/>
</dbReference>
<protein>
    <submittedName>
        <fullName evidence="3">Rho termination factor N-terminal domain-containing protein</fullName>
    </submittedName>
</protein>
<evidence type="ECO:0000313" key="3">
    <source>
        <dbReference type="EMBL" id="MBT1712641.1"/>
    </source>
</evidence>
<dbReference type="SUPFAM" id="SSF68912">
    <property type="entry name" value="Rho N-terminal domain-like"/>
    <property type="match status" value="1"/>
</dbReference>
<keyword evidence="4" id="KW-1185">Reference proteome</keyword>
<comment type="caution">
    <text evidence="3">The sequence shown here is derived from an EMBL/GenBank/DDBJ whole genome shotgun (WGS) entry which is preliminary data.</text>
</comment>
<dbReference type="SMART" id="SM00959">
    <property type="entry name" value="Rho_N"/>
    <property type="match status" value="1"/>
</dbReference>
<dbReference type="EMBL" id="JAHESE010000271">
    <property type="protein sequence ID" value="MBT1712641.1"/>
    <property type="molecule type" value="Genomic_DNA"/>
</dbReference>
<dbReference type="Gene3D" id="1.10.720.10">
    <property type="match status" value="1"/>
</dbReference>
<evidence type="ECO:0000313" key="4">
    <source>
        <dbReference type="Proteomes" id="UP001319080"/>
    </source>
</evidence>